<evidence type="ECO:0000259" key="9">
    <source>
        <dbReference type="PROSITE" id="PS50075"/>
    </source>
</evidence>
<dbReference type="Gene3D" id="3.40.47.10">
    <property type="match status" value="1"/>
</dbReference>
<keyword evidence="2" id="KW-0596">Phosphopantetheine</keyword>
<dbReference type="PROSITE" id="PS00012">
    <property type="entry name" value="PHOSPHOPANTETHEINE"/>
    <property type="match status" value="1"/>
</dbReference>
<evidence type="ECO:0000256" key="1">
    <source>
        <dbReference type="ARBA" id="ARBA00004721"/>
    </source>
</evidence>
<dbReference type="Pfam" id="PF18558">
    <property type="entry name" value="HTH_51"/>
    <property type="match status" value="1"/>
</dbReference>
<evidence type="ECO:0000256" key="5">
    <source>
        <dbReference type="ARBA" id="ARBA00022679"/>
    </source>
</evidence>
<dbReference type="Pfam" id="PF02801">
    <property type="entry name" value="Ketoacyl-synt_C"/>
    <property type="match status" value="1"/>
</dbReference>
<reference evidence="12" key="2">
    <citation type="journal article" date="2023" name="IMA Fungus">
        <title>Comparative genomic study of the Penicillium genus elucidates a diverse pangenome and 15 lateral gene transfer events.</title>
        <authorList>
            <person name="Petersen C."/>
            <person name="Sorensen T."/>
            <person name="Nielsen M.R."/>
            <person name="Sondergaard T.E."/>
            <person name="Sorensen J.L."/>
            <person name="Fitzpatrick D.A."/>
            <person name="Frisvad J.C."/>
            <person name="Nielsen K.L."/>
        </authorList>
    </citation>
    <scope>NUCLEOTIDE SEQUENCE</scope>
    <source>
        <strain evidence="12">IBT 17660</strain>
    </source>
</reference>
<dbReference type="GO" id="GO:0008168">
    <property type="term" value="F:methyltransferase activity"/>
    <property type="evidence" value="ECO:0007669"/>
    <property type="project" value="UniProtKB-KW"/>
</dbReference>
<feature type="domain" description="Ketosynthase family 3 (KS3)" evidence="10">
    <location>
        <begin position="7"/>
        <end position="384"/>
    </location>
</feature>
<dbReference type="SUPFAM" id="SSF53335">
    <property type="entry name" value="S-adenosyl-L-methionine-dependent methyltransferases"/>
    <property type="match status" value="1"/>
</dbReference>
<dbReference type="Pfam" id="PF07859">
    <property type="entry name" value="Abhydrolase_3"/>
    <property type="match status" value="1"/>
</dbReference>
<name>A0A9X0BHL3_9EURO</name>
<dbReference type="InterPro" id="IPR014031">
    <property type="entry name" value="Ketoacyl_synth_C"/>
</dbReference>
<keyword evidence="5" id="KW-0808">Transferase</keyword>
<dbReference type="Gene3D" id="3.40.366.10">
    <property type="entry name" value="Malonyl-Coenzyme A Acyl Carrier Protein, domain 2"/>
    <property type="match status" value="1"/>
</dbReference>
<feature type="domain" description="Carrier" evidence="9">
    <location>
        <begin position="1262"/>
        <end position="1335"/>
    </location>
</feature>
<dbReference type="Gene3D" id="3.40.50.1820">
    <property type="entry name" value="alpha/beta hydrolase"/>
    <property type="match status" value="1"/>
</dbReference>
<feature type="region of interest" description="Disordered" evidence="8">
    <location>
        <begin position="1157"/>
        <end position="1178"/>
    </location>
</feature>
<evidence type="ECO:0000259" key="10">
    <source>
        <dbReference type="PROSITE" id="PS52004"/>
    </source>
</evidence>
<evidence type="ECO:0000256" key="4">
    <source>
        <dbReference type="ARBA" id="ARBA00022603"/>
    </source>
</evidence>
<evidence type="ECO:0000256" key="2">
    <source>
        <dbReference type="ARBA" id="ARBA00022450"/>
    </source>
</evidence>
<dbReference type="GO" id="GO:0031177">
    <property type="term" value="F:phosphopantetheine binding"/>
    <property type="evidence" value="ECO:0007669"/>
    <property type="project" value="InterPro"/>
</dbReference>
<gene>
    <name evidence="12" type="ORF">N7530_010481</name>
</gene>
<dbReference type="SUPFAM" id="SSF52151">
    <property type="entry name" value="FabD/lysophospholipase-like"/>
    <property type="match status" value="1"/>
</dbReference>
<comment type="pathway">
    <text evidence="1">Secondary metabolite biosynthesis; terpenoid biosynthesis.</text>
</comment>
<evidence type="ECO:0000256" key="8">
    <source>
        <dbReference type="SAM" id="MobiDB-lite"/>
    </source>
</evidence>
<dbReference type="Pfam" id="PF08242">
    <property type="entry name" value="Methyltransf_12"/>
    <property type="match status" value="1"/>
</dbReference>
<dbReference type="InterPro" id="IPR050091">
    <property type="entry name" value="PKS_NRPS_Biosynth_Enz"/>
</dbReference>
<feature type="region of interest" description="N-terminal hotdog fold" evidence="7">
    <location>
        <begin position="852"/>
        <end position="979"/>
    </location>
</feature>
<dbReference type="SMART" id="SM00827">
    <property type="entry name" value="PKS_AT"/>
    <property type="match status" value="1"/>
</dbReference>
<sequence>MKKAYDPQSIAVIGMACRFPDASSTDAFWNLLYEGRTVDRLNPRGYFLDEVDVFDHKFFHISPREAAAMDPQQRLLLETAYQALESAGYFTHVESHRTSAFSALGALKGFQSGRISHSFGWTGPSVTIDTVCSSSGVAIDAACKALIAGDCDFALAGGVSLFTSPFVYQNLAGASFLSPEARIKPFDASADGYARGEGVGLVVLKPVGAALQAGDPILGVVCASMVRQSSSLHITVPHSPSQAELYRRVLHQAGVDPHEVTYIETHGTGTRIGDAPEYEAIKQVFGGPRRQQTLHFASLKGNIGHVEGASGVASLIKTLLMMQHGQIPPQASFHTLNPRIELDGERLAIPTNVHPWVSTPDRSRFAIVNNFGAAGSISALVVQEGTAQSARHAYDPWMKYPVCLIAHTPSSLVCFCDALLRYIDKSNASLGNLCFALFRRTNHSLPLRRCFAVSHREELRDKLCQLIGNMQSSVEQTMTAQEAKPVVLAFGGQSSRHISVTRELFDSCAVFRSHLEACDEIVAMIGHSRLIPDIFHDTKRTNAFALQTMQFTLQYCCARSWIDCGLRVDCILGHSFGQLVALVVSGYLSLEDGLRFVCGRASLIDRKWGNDTGGMVSVQTDHRTVEAICQRVKASNPSYQVEIACHNGPTSYVLVGNSAEVSTLLTVLDQQFESVKFTQLNVTHGFHSKLTQPILDDLRNLASTLSFHSPTAFVEMCGDKPASEQLTAETLVEHTRNPVFFVQAVDRIQHRLGACVWIEAGSNAIPMLRSTLHDTSLHTFCSVRLNHASIADTTAQLWSCGYGGSFWPFHPLQSSSYSSLQLPPYQFDKARHWLEWSLTSQTERKDDLQRKDPVAPSGLLLPLGDGSSSFRVNTDSSEWISLVLGHLVQGKPIVPASLYLDLVIQAVRLFQNPAHARLMPRIDAVRICSPLGVSQGEQVTVHLDQDAESDLEWQFICKKDSAHSSIAAVGRITLLPRTPGSTSEFLRTARLLRTSQSAIDSVGSEQKNILQQPLIYKLLSQAVYYEPCYRALEKASFDRTTVRARATLSSDQSTSQATMSSLPIEACIQVAGLHAISLGLAKQPDNVFVCFSMDSVQFRDFPVNVPNRSLELIATIVTTSETDTVYDIYALDGTTGEVLLILSRVTFRRASSSSLRKNTSQPTIHSKAQHNQNQHWENEDTTKLQRLVSMLTGIPVKEIYLSSRLVNLGIDSLMLAELQREICDAFGLSLSLQDLQMDTFGELENLIVNSNQGLASHTTQDQDDSSRLKDILSQHIDVPANINPCSRLVDLGADSLLAMEVINDIKQSCDPDLDFRKVTPETTFGDLSALLPPHSSLTSSRLPISFTSSTPCKSEIPDRERVWKNPPQEALNHTKRAVHTFAREVGSNDFWQNVCPLQTQLLQAYILEACEQRGINLRSLPQGQPIPNIPVLPKYERLQTVLLDILREGEIVTGSRLAGILTGEDDPLQYLFGDPSTNRLLERLYTGSPMFLLMNKLLAHFLGAAATSFDLSRPLRVLEIGAGTGGSTSWVLESLVRTKVPLEYVYSDISPSLVSVGRRKFGHRTDVKMQFSVLDIEQPGPKEMQGSFDVIISTLCIHATRNITKTLQNIRQLLRPDGFVALAEFTRRIPWLDLVFGLLDGWWVHGDERQHALTSVAHWHQAMRDAGFPQVDATGGHSSESQTGQIVCAFQSESEQTESLKKYRPRLSDIESETICFRQSDIHLRADIYFPHDVAVLPARKWPVALLVHGGGHIMLSRKDIPSRQVEWLLDHGIIPVSIDYRLCPEASILDGPINDVSHALAWARKGLPNIKPKHANVKFDGDRVGVVGWSSGGMLALSLGWTAKSRHVQPPQAVTVFYCPTDYEDQYWKTPNPSLCPGGEMEMESHSLTEGVKPKQVTSYSVNSTEWMVPSNARARIYLHMIWRGQTLPVLYRGLPPPGSEDDGMKLNLLDQPSTAEVRSFNPYAHILSGQYRTPSYFIHGRSDTFVPWQQAQIAYDALQEHEVPCGLSLLENEGHLFDIDSHDPKGRKWEAIEQAYQFLHNFLFSDS</sequence>
<feature type="domain" description="PKS/mFAS DH" evidence="11">
    <location>
        <begin position="852"/>
        <end position="1156"/>
    </location>
</feature>
<dbReference type="PROSITE" id="PS52019">
    <property type="entry name" value="PKS_MFAS_DH"/>
    <property type="match status" value="1"/>
</dbReference>
<dbReference type="InterPro" id="IPR016035">
    <property type="entry name" value="Acyl_Trfase/lysoPLipase"/>
</dbReference>
<dbReference type="Pfam" id="PF00109">
    <property type="entry name" value="ketoacyl-synt"/>
    <property type="match status" value="1"/>
</dbReference>
<dbReference type="InterPro" id="IPR020806">
    <property type="entry name" value="PKS_PP-bd"/>
</dbReference>
<dbReference type="InterPro" id="IPR020841">
    <property type="entry name" value="PKS_Beta-ketoAc_synthase_dom"/>
</dbReference>
<accession>A0A9X0BHL3</accession>
<keyword evidence="4" id="KW-0489">Methyltransferase</keyword>
<dbReference type="Pfam" id="PF00550">
    <property type="entry name" value="PP-binding"/>
    <property type="match status" value="2"/>
</dbReference>
<dbReference type="CDD" id="cd02440">
    <property type="entry name" value="AdoMet_MTases"/>
    <property type="match status" value="1"/>
</dbReference>
<dbReference type="SMART" id="SM00823">
    <property type="entry name" value="PKS_PP"/>
    <property type="match status" value="1"/>
</dbReference>
<feature type="domain" description="Carrier" evidence="9">
    <location>
        <begin position="1178"/>
        <end position="1254"/>
    </location>
</feature>
<proteinExistence type="predicted"/>
<dbReference type="PROSITE" id="PS51257">
    <property type="entry name" value="PROKAR_LIPOPROTEIN"/>
    <property type="match status" value="1"/>
</dbReference>
<evidence type="ECO:0000313" key="13">
    <source>
        <dbReference type="Proteomes" id="UP001147760"/>
    </source>
</evidence>
<dbReference type="Gene3D" id="3.10.129.110">
    <property type="entry name" value="Polyketide synthase dehydratase"/>
    <property type="match status" value="1"/>
</dbReference>
<protein>
    <recommendedName>
        <fullName evidence="14">Carrier domain-containing protein</fullName>
    </recommendedName>
</protein>
<reference evidence="12" key="1">
    <citation type="submission" date="2022-12" db="EMBL/GenBank/DDBJ databases">
        <authorList>
            <person name="Petersen C."/>
        </authorList>
    </citation>
    <scope>NUCLEOTIDE SEQUENCE</scope>
    <source>
        <strain evidence="12">IBT 17660</strain>
    </source>
</reference>
<organism evidence="12 13">
    <name type="scientific">Penicillium desertorum</name>
    <dbReference type="NCBI Taxonomy" id="1303715"/>
    <lineage>
        <taxon>Eukaryota</taxon>
        <taxon>Fungi</taxon>
        <taxon>Dikarya</taxon>
        <taxon>Ascomycota</taxon>
        <taxon>Pezizomycotina</taxon>
        <taxon>Eurotiomycetes</taxon>
        <taxon>Eurotiomycetidae</taxon>
        <taxon>Eurotiales</taxon>
        <taxon>Aspergillaceae</taxon>
        <taxon>Penicillium</taxon>
    </lineage>
</organism>
<dbReference type="InterPro" id="IPR029058">
    <property type="entry name" value="AB_hydrolase_fold"/>
</dbReference>
<comment type="caution">
    <text evidence="12">The sequence shown here is derived from an EMBL/GenBank/DDBJ whole genome shotgun (WGS) entry which is preliminary data.</text>
</comment>
<dbReference type="GO" id="GO:0030639">
    <property type="term" value="P:polyketide biosynthetic process"/>
    <property type="evidence" value="ECO:0007669"/>
    <property type="project" value="UniProtKB-ARBA"/>
</dbReference>
<dbReference type="GO" id="GO:0032259">
    <property type="term" value="P:methylation"/>
    <property type="evidence" value="ECO:0007669"/>
    <property type="project" value="UniProtKB-KW"/>
</dbReference>
<evidence type="ECO:0000256" key="6">
    <source>
        <dbReference type="ARBA" id="ARBA00023268"/>
    </source>
</evidence>
<dbReference type="GO" id="GO:0016787">
    <property type="term" value="F:hydrolase activity"/>
    <property type="evidence" value="ECO:0007669"/>
    <property type="project" value="InterPro"/>
</dbReference>
<dbReference type="PROSITE" id="PS52004">
    <property type="entry name" value="KS3_2"/>
    <property type="match status" value="1"/>
</dbReference>
<keyword evidence="3" id="KW-0597">Phosphoprotein</keyword>
<dbReference type="InterPro" id="IPR013094">
    <property type="entry name" value="AB_hydrolase_3"/>
</dbReference>
<dbReference type="InterPro" id="IPR049900">
    <property type="entry name" value="PKS_mFAS_DH"/>
</dbReference>
<dbReference type="PROSITE" id="PS50075">
    <property type="entry name" value="CARRIER"/>
    <property type="match status" value="2"/>
</dbReference>
<dbReference type="SUPFAM" id="SSF47336">
    <property type="entry name" value="ACP-like"/>
    <property type="match status" value="2"/>
</dbReference>
<dbReference type="GO" id="GO:0017000">
    <property type="term" value="P:antibiotic biosynthetic process"/>
    <property type="evidence" value="ECO:0007669"/>
    <property type="project" value="UniProtKB-ARBA"/>
</dbReference>
<dbReference type="InterPro" id="IPR013217">
    <property type="entry name" value="Methyltransf_12"/>
</dbReference>
<dbReference type="EMBL" id="JAPWDO010000007">
    <property type="protein sequence ID" value="KAJ5462276.1"/>
    <property type="molecule type" value="Genomic_DNA"/>
</dbReference>
<dbReference type="InterPro" id="IPR001227">
    <property type="entry name" value="Ac_transferase_dom_sf"/>
</dbReference>
<dbReference type="SUPFAM" id="SSF53901">
    <property type="entry name" value="Thiolase-like"/>
    <property type="match status" value="1"/>
</dbReference>
<dbReference type="InterPro" id="IPR042104">
    <property type="entry name" value="PKS_dehydratase_sf"/>
</dbReference>
<dbReference type="GO" id="GO:0004312">
    <property type="term" value="F:fatty acid synthase activity"/>
    <property type="evidence" value="ECO:0007669"/>
    <property type="project" value="TreeGrafter"/>
</dbReference>
<dbReference type="GO" id="GO:0006633">
    <property type="term" value="P:fatty acid biosynthetic process"/>
    <property type="evidence" value="ECO:0007669"/>
    <property type="project" value="TreeGrafter"/>
</dbReference>
<dbReference type="PANTHER" id="PTHR43775">
    <property type="entry name" value="FATTY ACID SYNTHASE"/>
    <property type="match status" value="1"/>
</dbReference>
<evidence type="ECO:0000259" key="11">
    <source>
        <dbReference type="PROSITE" id="PS52019"/>
    </source>
</evidence>
<keyword evidence="13" id="KW-1185">Reference proteome</keyword>
<dbReference type="InterPro" id="IPR016039">
    <property type="entry name" value="Thiolase-like"/>
</dbReference>
<dbReference type="InterPro" id="IPR036736">
    <property type="entry name" value="ACP-like_sf"/>
</dbReference>
<evidence type="ECO:0000256" key="7">
    <source>
        <dbReference type="PROSITE-ProRule" id="PRU01363"/>
    </source>
</evidence>
<evidence type="ECO:0000256" key="3">
    <source>
        <dbReference type="ARBA" id="ARBA00022553"/>
    </source>
</evidence>
<dbReference type="CDD" id="cd00833">
    <property type="entry name" value="PKS"/>
    <property type="match status" value="1"/>
</dbReference>
<dbReference type="Proteomes" id="UP001147760">
    <property type="component" value="Unassembled WGS sequence"/>
</dbReference>
<dbReference type="InterPro" id="IPR006162">
    <property type="entry name" value="Ppantetheine_attach_site"/>
</dbReference>
<dbReference type="InterPro" id="IPR009081">
    <property type="entry name" value="PP-bd_ACP"/>
</dbReference>
<dbReference type="InterPro" id="IPR041068">
    <property type="entry name" value="HTH_51"/>
</dbReference>
<dbReference type="OrthoDB" id="429813at2759"/>
<dbReference type="Gene3D" id="3.40.50.150">
    <property type="entry name" value="Vaccinia Virus protein VP39"/>
    <property type="match status" value="1"/>
</dbReference>
<dbReference type="InterPro" id="IPR014030">
    <property type="entry name" value="Ketoacyl_synth_N"/>
</dbReference>
<comment type="caution">
    <text evidence="7">Lacks conserved residue(s) required for the propagation of feature annotation.</text>
</comment>
<dbReference type="Pfam" id="PF00698">
    <property type="entry name" value="Acyl_transf_1"/>
    <property type="match status" value="1"/>
</dbReference>
<feature type="region of interest" description="C-terminal hotdog fold" evidence="7">
    <location>
        <begin position="1007"/>
        <end position="1156"/>
    </location>
</feature>
<dbReference type="Gene3D" id="1.10.1200.10">
    <property type="entry name" value="ACP-like"/>
    <property type="match status" value="2"/>
</dbReference>
<evidence type="ECO:0008006" key="14">
    <source>
        <dbReference type="Google" id="ProtNLM"/>
    </source>
</evidence>
<dbReference type="InterPro" id="IPR014043">
    <property type="entry name" value="Acyl_transferase_dom"/>
</dbReference>
<dbReference type="Pfam" id="PF14765">
    <property type="entry name" value="PS-DH"/>
    <property type="match status" value="1"/>
</dbReference>
<dbReference type="InterPro" id="IPR016036">
    <property type="entry name" value="Malonyl_transacylase_ACP-bd"/>
</dbReference>
<keyword evidence="6" id="KW-0511">Multifunctional enzyme</keyword>
<dbReference type="Gene3D" id="3.30.70.3290">
    <property type="match status" value="1"/>
</dbReference>
<dbReference type="SUPFAM" id="SSF53474">
    <property type="entry name" value="alpha/beta-Hydrolases"/>
    <property type="match status" value="1"/>
</dbReference>
<dbReference type="SUPFAM" id="SSF55048">
    <property type="entry name" value="Probable ACP-binding domain of malonyl-CoA ACP transacylase"/>
    <property type="match status" value="1"/>
</dbReference>
<evidence type="ECO:0000313" key="12">
    <source>
        <dbReference type="EMBL" id="KAJ5462276.1"/>
    </source>
</evidence>
<dbReference type="InterPro" id="IPR049551">
    <property type="entry name" value="PKS_DH_C"/>
</dbReference>
<dbReference type="SMART" id="SM00825">
    <property type="entry name" value="PKS_KS"/>
    <property type="match status" value="1"/>
</dbReference>
<dbReference type="PANTHER" id="PTHR43775:SF21">
    <property type="entry name" value="NON-REDUCING POLYKETIDE SYNTHASE AUSA-RELATED"/>
    <property type="match status" value="1"/>
</dbReference>
<feature type="compositionally biased region" description="Polar residues" evidence="8">
    <location>
        <begin position="1157"/>
        <end position="1175"/>
    </location>
</feature>
<dbReference type="InterPro" id="IPR029063">
    <property type="entry name" value="SAM-dependent_MTases_sf"/>
</dbReference>